<protein>
    <submittedName>
        <fullName evidence="1">Uncharacterized protein</fullName>
    </submittedName>
</protein>
<dbReference type="RefSeq" id="XP_069204236.1">
    <property type="nucleotide sequence ID" value="XM_069340765.1"/>
</dbReference>
<sequence>MGLATENICWLLSPHGIQPLHVRCSIRIIDGNVPWRYTGEDLGGTALQTTSPAAATMQYRIYGAVEVKDYAKFFSRRFWTVDPPTRGLDAFAIPWRVTVRTLANQSMLPGEWLDPSKKPKEPIVPTAKELEAAGFKVKMFIYESSSDDGEYGDGIAVDDDDQIKNEVLVF</sequence>
<comment type="caution">
    <text evidence="1">The sequence shown here is derived from an EMBL/GenBank/DDBJ whole genome shotgun (WGS) entry which is preliminary data.</text>
</comment>
<gene>
    <name evidence="1" type="ORF">AAFC00_001555</name>
</gene>
<dbReference type="Proteomes" id="UP001562354">
    <property type="component" value="Unassembled WGS sequence"/>
</dbReference>
<evidence type="ECO:0000313" key="2">
    <source>
        <dbReference type="Proteomes" id="UP001562354"/>
    </source>
</evidence>
<reference evidence="1 2" key="1">
    <citation type="submission" date="2024-07" db="EMBL/GenBank/DDBJ databases">
        <title>Draft sequence of the Neodothiora populina.</title>
        <authorList>
            <person name="Drown D.D."/>
            <person name="Schuette U.S."/>
            <person name="Buechlein A.B."/>
            <person name="Rusch D.R."/>
            <person name="Winton L.W."/>
            <person name="Adams G.A."/>
        </authorList>
    </citation>
    <scope>NUCLEOTIDE SEQUENCE [LARGE SCALE GENOMIC DNA]</scope>
    <source>
        <strain evidence="1 2">CPC 39397</strain>
    </source>
</reference>
<name>A0ABR3PPA0_9PEZI</name>
<evidence type="ECO:0000313" key="1">
    <source>
        <dbReference type="EMBL" id="KAL1311387.1"/>
    </source>
</evidence>
<dbReference type="GeneID" id="95975258"/>
<proteinExistence type="predicted"/>
<keyword evidence="2" id="KW-1185">Reference proteome</keyword>
<accession>A0ABR3PPA0</accession>
<organism evidence="1 2">
    <name type="scientific">Neodothiora populina</name>
    <dbReference type="NCBI Taxonomy" id="2781224"/>
    <lineage>
        <taxon>Eukaryota</taxon>
        <taxon>Fungi</taxon>
        <taxon>Dikarya</taxon>
        <taxon>Ascomycota</taxon>
        <taxon>Pezizomycotina</taxon>
        <taxon>Dothideomycetes</taxon>
        <taxon>Dothideomycetidae</taxon>
        <taxon>Dothideales</taxon>
        <taxon>Dothioraceae</taxon>
        <taxon>Neodothiora</taxon>
    </lineage>
</organism>
<dbReference type="EMBL" id="JBFMKM010000003">
    <property type="protein sequence ID" value="KAL1311387.1"/>
    <property type="molecule type" value="Genomic_DNA"/>
</dbReference>